<proteinExistence type="predicted"/>
<feature type="region of interest" description="Disordered" evidence="1">
    <location>
        <begin position="212"/>
        <end position="239"/>
    </location>
</feature>
<keyword evidence="3" id="KW-1185">Reference proteome</keyword>
<sequence>QVKFTSDDKDDLKNADEGVMALMVEVAGALKGEEPNLERRNSIKLQLDENAEINDGSSADGDDESEFTVSLNELLAVNVVIRSDNVKVLRNLITQVSLDEGHKVKSDPTSLDTEENLVEEVTLPLRDVLNLVALIATVEDQMSTSTDIDEDILPSSPNESVWSTITSSDPRESMPLLRDVFVGKVTNTTKLRPRSKVFNVSEVNLGTFNECLEEKESENEQKKNTEKEKSDSNLSQHGR</sequence>
<feature type="region of interest" description="Disordered" evidence="1">
    <location>
        <begin position="146"/>
        <end position="169"/>
    </location>
</feature>
<evidence type="ECO:0000256" key="1">
    <source>
        <dbReference type="SAM" id="MobiDB-lite"/>
    </source>
</evidence>
<comment type="caution">
    <text evidence="2">The sequence shown here is derived from an EMBL/GenBank/DDBJ whole genome shotgun (WGS) entry which is preliminary data.</text>
</comment>
<accession>A0AAV2RYH5</accession>
<gene>
    <name evidence="2" type="ORF">MNOR_LOCUS29518</name>
</gene>
<feature type="non-terminal residue" evidence="2">
    <location>
        <position position="1"/>
    </location>
</feature>
<name>A0AAV2RYH5_MEGNR</name>
<dbReference type="Proteomes" id="UP001497623">
    <property type="component" value="Unassembled WGS sequence"/>
</dbReference>
<organism evidence="2 3">
    <name type="scientific">Meganyctiphanes norvegica</name>
    <name type="common">Northern krill</name>
    <name type="synonym">Thysanopoda norvegica</name>
    <dbReference type="NCBI Taxonomy" id="48144"/>
    <lineage>
        <taxon>Eukaryota</taxon>
        <taxon>Metazoa</taxon>
        <taxon>Ecdysozoa</taxon>
        <taxon>Arthropoda</taxon>
        <taxon>Crustacea</taxon>
        <taxon>Multicrustacea</taxon>
        <taxon>Malacostraca</taxon>
        <taxon>Eumalacostraca</taxon>
        <taxon>Eucarida</taxon>
        <taxon>Euphausiacea</taxon>
        <taxon>Euphausiidae</taxon>
        <taxon>Meganyctiphanes</taxon>
    </lineage>
</organism>
<reference evidence="2 3" key="1">
    <citation type="submission" date="2024-05" db="EMBL/GenBank/DDBJ databases">
        <authorList>
            <person name="Wallberg A."/>
        </authorList>
    </citation>
    <scope>NUCLEOTIDE SEQUENCE [LARGE SCALE GENOMIC DNA]</scope>
</reference>
<dbReference type="EMBL" id="CAXKWB010034328">
    <property type="protein sequence ID" value="CAL4144505.1"/>
    <property type="molecule type" value="Genomic_DNA"/>
</dbReference>
<feature type="compositionally biased region" description="Basic and acidic residues" evidence="1">
    <location>
        <begin position="212"/>
        <end position="231"/>
    </location>
</feature>
<evidence type="ECO:0000313" key="3">
    <source>
        <dbReference type="Proteomes" id="UP001497623"/>
    </source>
</evidence>
<protein>
    <submittedName>
        <fullName evidence="2">Uncharacterized protein</fullName>
    </submittedName>
</protein>
<feature type="compositionally biased region" description="Polar residues" evidence="1">
    <location>
        <begin position="155"/>
        <end position="168"/>
    </location>
</feature>
<evidence type="ECO:0000313" key="2">
    <source>
        <dbReference type="EMBL" id="CAL4144505.1"/>
    </source>
</evidence>
<dbReference type="AlphaFoldDB" id="A0AAV2RYH5"/>